<dbReference type="PANTHER" id="PTHR21682">
    <property type="entry name" value="COILED-COIL DOMAIN-CONTAINING PROTEIN 149"/>
    <property type="match status" value="1"/>
</dbReference>
<evidence type="ECO:0000256" key="3">
    <source>
        <dbReference type="SAM" id="Coils"/>
    </source>
</evidence>
<dbReference type="Ensembl" id="ENSCCRT00010075479.1">
    <property type="protein sequence ID" value="ENSCCRP00010068309.1"/>
    <property type="gene ID" value="ENSCCRG00010029616.1"/>
</dbReference>
<gene>
    <name evidence="5" type="primary">LOC109056475</name>
</gene>
<feature type="compositionally biased region" description="Basic and acidic residues" evidence="4">
    <location>
        <begin position="509"/>
        <end position="520"/>
    </location>
</feature>
<feature type="coiled-coil region" evidence="3">
    <location>
        <begin position="311"/>
        <end position="338"/>
    </location>
</feature>
<organism evidence="5 6">
    <name type="scientific">Cyprinus carpio</name>
    <name type="common">Common carp</name>
    <dbReference type="NCBI Taxonomy" id="7962"/>
    <lineage>
        <taxon>Eukaryota</taxon>
        <taxon>Metazoa</taxon>
        <taxon>Chordata</taxon>
        <taxon>Craniata</taxon>
        <taxon>Vertebrata</taxon>
        <taxon>Euteleostomi</taxon>
        <taxon>Actinopterygii</taxon>
        <taxon>Neopterygii</taxon>
        <taxon>Teleostei</taxon>
        <taxon>Ostariophysi</taxon>
        <taxon>Cypriniformes</taxon>
        <taxon>Cyprinidae</taxon>
        <taxon>Cyprininae</taxon>
        <taxon>Cyprinus</taxon>
    </lineage>
</organism>
<evidence type="ECO:0000256" key="4">
    <source>
        <dbReference type="SAM" id="MobiDB-lite"/>
    </source>
</evidence>
<feature type="compositionally biased region" description="Low complexity" evidence="4">
    <location>
        <begin position="524"/>
        <end position="540"/>
    </location>
</feature>
<comment type="similarity">
    <text evidence="1">Belongs to the CCDC149 family.</text>
</comment>
<dbReference type="AlphaFoldDB" id="A0A8C1LXV5"/>
<keyword evidence="6" id="KW-1185">Reference proteome</keyword>
<dbReference type="InterPro" id="IPR019179">
    <property type="entry name" value="CC149"/>
</dbReference>
<dbReference type="Pfam" id="PF09789">
    <property type="entry name" value="CC149"/>
    <property type="match status" value="1"/>
</dbReference>
<evidence type="ECO:0000256" key="2">
    <source>
        <dbReference type="ARBA" id="ARBA00023054"/>
    </source>
</evidence>
<evidence type="ECO:0000313" key="6">
    <source>
        <dbReference type="Proteomes" id="UP000694427"/>
    </source>
</evidence>
<keyword evidence="2 3" id="KW-0175">Coiled coil</keyword>
<reference evidence="5" key="2">
    <citation type="submission" date="2025-09" db="UniProtKB">
        <authorList>
            <consortium name="Ensembl"/>
        </authorList>
    </citation>
    <scope>IDENTIFICATION</scope>
</reference>
<proteinExistence type="inferred from homology"/>
<dbReference type="PANTHER" id="PTHR21682:SF2">
    <property type="entry name" value="COILED-COIL DOMAIN-CONTAINING PROTEIN 149"/>
    <property type="match status" value="1"/>
</dbReference>
<feature type="coiled-coil region" evidence="3">
    <location>
        <begin position="25"/>
        <end position="194"/>
    </location>
</feature>
<dbReference type="Proteomes" id="UP000694427">
    <property type="component" value="Unplaced"/>
</dbReference>
<protein>
    <submittedName>
        <fullName evidence="5">Coiled-coil domain containing 149b</fullName>
    </submittedName>
</protein>
<sequence length="563" mass="63516">MNPSRRSESDWQGLVNEFLVCKRKLESKKEALLILSKELDTCQQERDQFKLMANQLRERHQGLKKKYRELIDGDPSLPPEKRNQVNLAQLLRDSREQNKQLSEEMKELKQRLAEVQGDNKLLRMTIAKQRLGDEEVGTRHFPAHEREDLVQQLERAREQNEALEQSLKAATDELQDVRAERNVYQEKAHRLNLEINHILGSHENRILDIDALCMENRYLHERLMQLQEEVSLLRSNVMKYKSALESKKNCKVYGKSNSSALTGVLSAKQVQELLLSEENGCSLPVTSQSISDLKSLATALLETIHEKNMVIQHQRQTNKILGNRVAELERKLKTLEVSGLWSLPGITYNVSLGLGRRKAVIVLSDSQHVQSTTEQSVHLTPESMAGDEEIVTGEEVTEDTGLSTDFSPDECQAVAVELNQEGDYFNRTYSVSQTPQFSNPAESIQPVESTQSKTLACCDSEKPVCPPERGSGQHNEDLTSHGCQSLNTEATLKVSEEEADVENEVPVVHSEEDFALEDSRPVASETFSGSSCISGSESSTPEQQTERSVEEETENVHTRNEPS</sequence>
<feature type="compositionally biased region" description="Basic and acidic residues" evidence="4">
    <location>
        <begin position="544"/>
        <end position="563"/>
    </location>
</feature>
<evidence type="ECO:0000313" key="5">
    <source>
        <dbReference type="Ensembl" id="ENSCCRP00010068309.1"/>
    </source>
</evidence>
<evidence type="ECO:0000256" key="1">
    <source>
        <dbReference type="ARBA" id="ARBA00005872"/>
    </source>
</evidence>
<name>A0A8C1LXV5_CYPCA</name>
<accession>A0A8C1LXV5</accession>
<reference evidence="5" key="1">
    <citation type="submission" date="2025-08" db="UniProtKB">
        <authorList>
            <consortium name="Ensembl"/>
        </authorList>
    </citation>
    <scope>IDENTIFICATION</scope>
</reference>
<feature type="region of interest" description="Disordered" evidence="4">
    <location>
        <begin position="495"/>
        <end position="563"/>
    </location>
</feature>